<dbReference type="PANTHER" id="PTHR46618">
    <property type="entry name" value="ARMADILLO REPEAT-CONTAINING PROTEIN 3"/>
    <property type="match status" value="1"/>
</dbReference>
<keyword evidence="1" id="KW-0677">Repeat</keyword>
<dbReference type="InterPro" id="IPR011989">
    <property type="entry name" value="ARM-like"/>
</dbReference>
<accession>A0A1Y2HAQ6</accession>
<dbReference type="AlphaFoldDB" id="A0A1Y2HAQ6"/>
<dbReference type="InterPro" id="IPR016024">
    <property type="entry name" value="ARM-type_fold"/>
</dbReference>
<feature type="compositionally biased region" description="Low complexity" evidence="2">
    <location>
        <begin position="1"/>
        <end position="23"/>
    </location>
</feature>
<dbReference type="Gene3D" id="1.25.10.10">
    <property type="entry name" value="Leucine-rich Repeat Variant"/>
    <property type="match status" value="4"/>
</dbReference>
<gene>
    <name evidence="3" type="ORF">BCR44DRAFT_1516446</name>
</gene>
<dbReference type="Pfam" id="PF00514">
    <property type="entry name" value="Arm"/>
    <property type="match status" value="1"/>
</dbReference>
<dbReference type="OrthoDB" id="7537227at2759"/>
<comment type="caution">
    <text evidence="3">The sequence shown here is derived from an EMBL/GenBank/DDBJ whole genome shotgun (WGS) entry which is preliminary data.</text>
</comment>
<dbReference type="SUPFAM" id="SSF48371">
    <property type="entry name" value="ARM repeat"/>
    <property type="match status" value="1"/>
</dbReference>
<evidence type="ECO:0000313" key="3">
    <source>
        <dbReference type="EMBL" id="ORZ31074.1"/>
    </source>
</evidence>
<dbReference type="STRING" id="765915.A0A1Y2HAQ6"/>
<keyword evidence="4" id="KW-1185">Reference proteome</keyword>
<dbReference type="InterPro" id="IPR052441">
    <property type="entry name" value="Armadillo-Ser/Thr_Kinase"/>
</dbReference>
<sequence>MAPPTATATAAGAPVTTQQPQAASHVQLATTPTDKTSDPVTLHVTDAGSLLLLLKSTDASLAATVVDALARYAHESKAHRAYLLEHGLLAELVALLKGKAVAESLALKRTVIACLAAVTEAGEGGTGVVGERGEVVAHLVSLLLGIIAGEAEAVEVLDEACTAIAHVAREYTVKQTIRAQNGIKPLVALASSADPDVRRSALQALYVLMEDFACRSTARTLGVLTSIVDGCGSDYPEIQDLALAALIRCAQDGATRIELRKHLVVKRLTDLLCTPSTTPSVIPVILTSLALCIQDRVLSVGMAKDPQAMEALNKLLGKEDPKVKRAALDVIRVLGNDAENQTAIRDSGCFMGVVACLTHAEAGVVGAAAGAVHSLAAHDSNEQETLKSNLFETLLQRLPESDVRDSVLLGLASCMTLAKLRTLIRLHPTALTDIIKHLAAPATESVVSAAMFVANCADDEACRLELVKLDVIPALLGRVSGENVEVLQALVRVLQEPGARLAFRAAKGPEVVTPLLDLAKYKENVVSAACLVVSAASNSDFCQAGAPARLLAILPTLAHANPALCKLLDHHLSCRYWFKGALESHHSTATGTLTSLVPTGPAPPPCVPFYDLGTIHRPSTSSTAPPLSFPTLESLQSAPLDTRPPVLLIHPSDPILTSILTSLLSQLTPTTSPTTTLKLIAQSILTHWGPWHDAADDTYLRLAQAKCTKGSNVLNVSELPCATLAHRALICKAICDRLPVECASAVAAHAASVAAAAAAKMPAPAGSGGLTRSRPSSAAGVTNANAATSVHLPTLGSGIVAMTAAAPSVPSVFPCVSLVRGEYGRVWNEVVVVEDGVEVKGIVDLMSANADEAGRVVPLGSPAAVRYVRL</sequence>
<dbReference type="Proteomes" id="UP000193411">
    <property type="component" value="Unassembled WGS sequence"/>
</dbReference>
<evidence type="ECO:0000256" key="2">
    <source>
        <dbReference type="SAM" id="MobiDB-lite"/>
    </source>
</evidence>
<name>A0A1Y2HAQ6_9FUNG</name>
<evidence type="ECO:0000256" key="1">
    <source>
        <dbReference type="ARBA" id="ARBA00022737"/>
    </source>
</evidence>
<dbReference type="PANTHER" id="PTHR46618:SF1">
    <property type="entry name" value="ARMADILLO REPEAT-CONTAINING PROTEIN 3"/>
    <property type="match status" value="1"/>
</dbReference>
<dbReference type="InterPro" id="IPR000225">
    <property type="entry name" value="Armadillo"/>
</dbReference>
<evidence type="ECO:0000313" key="4">
    <source>
        <dbReference type="Proteomes" id="UP000193411"/>
    </source>
</evidence>
<dbReference type="SMART" id="SM00185">
    <property type="entry name" value="ARM"/>
    <property type="match status" value="7"/>
</dbReference>
<organism evidence="3 4">
    <name type="scientific">Catenaria anguillulae PL171</name>
    <dbReference type="NCBI Taxonomy" id="765915"/>
    <lineage>
        <taxon>Eukaryota</taxon>
        <taxon>Fungi</taxon>
        <taxon>Fungi incertae sedis</taxon>
        <taxon>Blastocladiomycota</taxon>
        <taxon>Blastocladiomycetes</taxon>
        <taxon>Blastocladiales</taxon>
        <taxon>Catenariaceae</taxon>
        <taxon>Catenaria</taxon>
    </lineage>
</organism>
<dbReference type="EMBL" id="MCFL01000067">
    <property type="protein sequence ID" value="ORZ31074.1"/>
    <property type="molecule type" value="Genomic_DNA"/>
</dbReference>
<protein>
    <submittedName>
        <fullName evidence="3">Armadillo-type protein</fullName>
    </submittedName>
</protein>
<reference evidence="3 4" key="1">
    <citation type="submission" date="2016-07" db="EMBL/GenBank/DDBJ databases">
        <title>Pervasive Adenine N6-methylation of Active Genes in Fungi.</title>
        <authorList>
            <consortium name="DOE Joint Genome Institute"/>
            <person name="Mondo S.J."/>
            <person name="Dannebaum R.O."/>
            <person name="Kuo R.C."/>
            <person name="Labutti K."/>
            <person name="Haridas S."/>
            <person name="Kuo A."/>
            <person name="Salamov A."/>
            <person name="Ahrendt S.R."/>
            <person name="Lipzen A."/>
            <person name="Sullivan W."/>
            <person name="Andreopoulos W.B."/>
            <person name="Clum A."/>
            <person name="Lindquist E."/>
            <person name="Daum C."/>
            <person name="Ramamoorthy G.K."/>
            <person name="Gryganskyi A."/>
            <person name="Culley D."/>
            <person name="Magnuson J.K."/>
            <person name="James T.Y."/>
            <person name="O'Malley M.A."/>
            <person name="Stajich J.E."/>
            <person name="Spatafora J.W."/>
            <person name="Visel A."/>
            <person name="Grigoriev I.V."/>
        </authorList>
    </citation>
    <scope>NUCLEOTIDE SEQUENCE [LARGE SCALE GENOMIC DNA]</scope>
    <source>
        <strain evidence="3 4">PL171</strain>
    </source>
</reference>
<feature type="region of interest" description="Disordered" evidence="2">
    <location>
        <begin position="1"/>
        <end position="26"/>
    </location>
</feature>
<proteinExistence type="predicted"/>